<name>A0A0C2VM85_9BACL</name>
<evidence type="ECO:0000313" key="2">
    <source>
        <dbReference type="Proteomes" id="UP000031972"/>
    </source>
</evidence>
<gene>
    <name evidence="1" type="ORF">KR50_31230</name>
</gene>
<reference evidence="1 2" key="1">
    <citation type="submission" date="2015-01" db="EMBL/GenBank/DDBJ databases">
        <title>Jeotgalibacillus campisalis genome sequencing.</title>
        <authorList>
            <person name="Goh K.M."/>
            <person name="Chan K.-G."/>
            <person name="Yaakop A.S."/>
            <person name="Ee R."/>
            <person name="Gan H.M."/>
            <person name="Chan C.S."/>
        </authorList>
    </citation>
    <scope>NUCLEOTIDE SEQUENCE [LARGE SCALE GENOMIC DNA]</scope>
    <source>
        <strain evidence="1 2">SF-57</strain>
    </source>
</reference>
<dbReference type="Proteomes" id="UP000031972">
    <property type="component" value="Unassembled WGS sequence"/>
</dbReference>
<protein>
    <submittedName>
        <fullName evidence="1">Uncharacterized protein</fullName>
    </submittedName>
</protein>
<dbReference type="Pfam" id="PF20316">
    <property type="entry name" value="DUF6612"/>
    <property type="match status" value="1"/>
</dbReference>
<dbReference type="AlphaFoldDB" id="A0A0C2VM85"/>
<comment type="caution">
    <text evidence="1">The sequence shown here is derived from an EMBL/GenBank/DDBJ whole genome shotgun (WGS) entry which is preliminary data.</text>
</comment>
<sequence>MEKISVNVKLFLFLIVLPIEEHLIKQKERFALRKKWTIGLTSASLALVLAACSDPAEPVDGSNEKENSDLTLEQVFNKSVQAGEDLTSMEAVIQMNQNLTLPGEEMELTTESTIEMDMVLEPMALYQKVETTGDGMMQSDEAMTVESYLTDDGFFMYDFTTDQWNKLPKEMSDQIIQLSNSQNQPNEQLKALEPFKDDFTFEQDDSSYILTLNASGEKFSELLLDQTSEMMPDLGMGMSAEELFKDTTFEDVMYEIVIDKESFLPSRLDMDMTMIMTMEGESLEIEQQSETVYENFNTIDEITVPQEILDSAVETQ</sequence>
<proteinExistence type="predicted"/>
<dbReference type="Gene3D" id="2.50.20.20">
    <property type="match status" value="1"/>
</dbReference>
<keyword evidence="2" id="KW-1185">Reference proteome</keyword>
<dbReference type="PATRIC" id="fig|220754.4.peg.3137"/>
<organism evidence="1 2">
    <name type="scientific">Jeotgalibacillus campisalis</name>
    <dbReference type="NCBI Taxonomy" id="220754"/>
    <lineage>
        <taxon>Bacteria</taxon>
        <taxon>Bacillati</taxon>
        <taxon>Bacillota</taxon>
        <taxon>Bacilli</taxon>
        <taxon>Bacillales</taxon>
        <taxon>Caryophanaceae</taxon>
        <taxon>Jeotgalibacillus</taxon>
    </lineage>
</organism>
<accession>A0A0C2VM85</accession>
<dbReference type="EMBL" id="JXRR01000018">
    <property type="protein sequence ID" value="KIL45541.1"/>
    <property type="molecule type" value="Genomic_DNA"/>
</dbReference>
<evidence type="ECO:0000313" key="1">
    <source>
        <dbReference type="EMBL" id="KIL45541.1"/>
    </source>
</evidence>
<dbReference type="InterPro" id="IPR046720">
    <property type="entry name" value="DUF6612"/>
</dbReference>